<keyword evidence="3" id="KW-1185">Reference proteome</keyword>
<dbReference type="AlphaFoldDB" id="A0A225VLS0"/>
<dbReference type="EMBL" id="NBNE01004025">
    <property type="protein sequence ID" value="OWZ06295.1"/>
    <property type="molecule type" value="Genomic_DNA"/>
</dbReference>
<evidence type="ECO:0000313" key="3">
    <source>
        <dbReference type="Proteomes" id="UP000198211"/>
    </source>
</evidence>
<reference evidence="3" key="1">
    <citation type="submission" date="2017-03" db="EMBL/GenBank/DDBJ databases">
        <title>Phytopthora megakarya and P. palmivora, two closely related causual agents of cacao black pod achieved similar genome size and gene model numbers by different mechanisms.</title>
        <authorList>
            <person name="Ali S."/>
            <person name="Shao J."/>
            <person name="Larry D.J."/>
            <person name="Kronmiller B."/>
            <person name="Shen D."/>
            <person name="Strem M.D."/>
            <person name="Melnick R.L."/>
            <person name="Guiltinan M.J."/>
            <person name="Tyler B.M."/>
            <person name="Meinhardt L.W."/>
            <person name="Bailey B.A."/>
        </authorList>
    </citation>
    <scope>NUCLEOTIDE SEQUENCE [LARGE SCALE GENOMIC DNA]</scope>
    <source>
        <strain evidence="3">zdho120</strain>
    </source>
</reference>
<evidence type="ECO:0000256" key="1">
    <source>
        <dbReference type="SAM" id="MobiDB-lite"/>
    </source>
</evidence>
<evidence type="ECO:0000313" key="2">
    <source>
        <dbReference type="EMBL" id="OWZ06295.1"/>
    </source>
</evidence>
<sequence length="249" mass="28124">KPEKARRTNGAGRKQASTKRKADKDAENSAPSSSDFEPESSNDDDSSSESPPPAKIRAKTKRVAVNKQDAVALDTSESDGGPERKEYPCRRMDETVFQNWQAFLSAFDDYCESTHQPFRNLTTAKLSRLRVVATLKRIKIAKNQFGFAVYVTKQHTTHTHPLNEDEWRAYGENRRVEDPKIIAMIRKSLHGTCKLYLAPLLRGKYADYTIKRADNIRQEDGHNCGVIVIHYVESYISSRVVGNPNPALL</sequence>
<dbReference type="OrthoDB" id="144928at2759"/>
<feature type="compositionally biased region" description="Acidic residues" evidence="1">
    <location>
        <begin position="36"/>
        <end position="47"/>
    </location>
</feature>
<protein>
    <recommendedName>
        <fullName evidence="4">Ubiquitin-like protease family profile domain-containing protein</fullName>
    </recommendedName>
</protein>
<evidence type="ECO:0008006" key="4">
    <source>
        <dbReference type="Google" id="ProtNLM"/>
    </source>
</evidence>
<organism evidence="2 3">
    <name type="scientific">Phytophthora megakarya</name>
    <dbReference type="NCBI Taxonomy" id="4795"/>
    <lineage>
        <taxon>Eukaryota</taxon>
        <taxon>Sar</taxon>
        <taxon>Stramenopiles</taxon>
        <taxon>Oomycota</taxon>
        <taxon>Peronosporomycetes</taxon>
        <taxon>Peronosporales</taxon>
        <taxon>Peronosporaceae</taxon>
        <taxon>Phytophthora</taxon>
    </lineage>
</organism>
<name>A0A225VLS0_9STRA</name>
<comment type="caution">
    <text evidence="2">The sequence shown here is derived from an EMBL/GenBank/DDBJ whole genome shotgun (WGS) entry which is preliminary data.</text>
</comment>
<feature type="non-terminal residue" evidence="2">
    <location>
        <position position="1"/>
    </location>
</feature>
<dbReference type="Proteomes" id="UP000198211">
    <property type="component" value="Unassembled WGS sequence"/>
</dbReference>
<proteinExistence type="predicted"/>
<feature type="region of interest" description="Disordered" evidence="1">
    <location>
        <begin position="1"/>
        <end position="87"/>
    </location>
</feature>
<gene>
    <name evidence="2" type="ORF">PHMEG_00021470</name>
</gene>
<accession>A0A225VLS0</accession>